<comment type="caution">
    <text evidence="2">The sequence shown here is derived from an EMBL/GenBank/DDBJ whole genome shotgun (WGS) entry which is preliminary data.</text>
</comment>
<protein>
    <submittedName>
        <fullName evidence="2">Uncharacterized protein</fullName>
    </submittedName>
</protein>
<dbReference type="AlphaFoldDB" id="A0A9Q0KH84"/>
<keyword evidence="3" id="KW-1185">Reference proteome</keyword>
<dbReference type="Proteomes" id="UP001141806">
    <property type="component" value="Unassembled WGS sequence"/>
</dbReference>
<dbReference type="EMBL" id="JAMYWD010000005">
    <property type="protein sequence ID" value="KAJ4970261.1"/>
    <property type="molecule type" value="Genomic_DNA"/>
</dbReference>
<accession>A0A9Q0KH84</accession>
<evidence type="ECO:0000313" key="3">
    <source>
        <dbReference type="Proteomes" id="UP001141806"/>
    </source>
</evidence>
<evidence type="ECO:0000256" key="1">
    <source>
        <dbReference type="SAM" id="MobiDB-lite"/>
    </source>
</evidence>
<proteinExistence type="predicted"/>
<name>A0A9Q0KH84_9MAGN</name>
<sequence>MVAQSMPDSTLLSQGAIGVVRTSGRLLRPTCGALTVKRKPEFQNFKTEVRRMMSEMGYDFSNPCVLGKGEGILAPLESVTRKVMESTWFTTDQGLHNFTGLGYQPTHSDMISSESEGSSFFENGTYEDNVQSHVISIVHAQDIEDPNGAFFTVPAKNKNDEILFYRGPYLPPPPPGPIVSDGVPNVETFNDTVKTMMRKMGIEDWLEDRRLGLSPHGLGYLPLDLSSPKKYEEETDRESSYTESWDSNSCIPDLFPLAVNCTTAKPSTPPGNEERLIERQNQTLVGELQERWPIDEPQPLTESRSQLKWPCRSAQRIIVDTIARTVEEDGQEIMTWEDDPSEEPRENLKPVPPTDDEVRQVDLGTEGDPRPIFLSASLSSEEAEQYVQLLKEYLDIFAWSYAEMPGLDPEIAVHRQHIKPDAKPFKQAQRRFHPLLMEKIDKKLLLAAEHLYPSSSFLGYPAYAIRKPVPGRKPSLSPVTEAFSFSARLEPSIAQSKRYDGVSPSIPSSSTSSYLCGLESDFPFAIVPSLS</sequence>
<organism evidence="2 3">
    <name type="scientific">Protea cynaroides</name>
    <dbReference type="NCBI Taxonomy" id="273540"/>
    <lineage>
        <taxon>Eukaryota</taxon>
        <taxon>Viridiplantae</taxon>
        <taxon>Streptophyta</taxon>
        <taxon>Embryophyta</taxon>
        <taxon>Tracheophyta</taxon>
        <taxon>Spermatophyta</taxon>
        <taxon>Magnoliopsida</taxon>
        <taxon>Proteales</taxon>
        <taxon>Proteaceae</taxon>
        <taxon>Protea</taxon>
    </lineage>
</organism>
<reference evidence="2" key="1">
    <citation type="journal article" date="2023" name="Plant J.">
        <title>The genome of the king protea, Protea cynaroides.</title>
        <authorList>
            <person name="Chang J."/>
            <person name="Duong T.A."/>
            <person name="Schoeman C."/>
            <person name="Ma X."/>
            <person name="Roodt D."/>
            <person name="Barker N."/>
            <person name="Li Z."/>
            <person name="Van de Peer Y."/>
            <person name="Mizrachi E."/>
        </authorList>
    </citation>
    <scope>NUCLEOTIDE SEQUENCE</scope>
    <source>
        <tissue evidence="2">Young leaves</tissue>
    </source>
</reference>
<gene>
    <name evidence="2" type="ORF">NE237_003360</name>
</gene>
<evidence type="ECO:0000313" key="2">
    <source>
        <dbReference type="EMBL" id="KAJ4970261.1"/>
    </source>
</evidence>
<dbReference type="OrthoDB" id="1937476at2759"/>
<feature type="region of interest" description="Disordered" evidence="1">
    <location>
        <begin position="337"/>
        <end position="358"/>
    </location>
</feature>